<organism evidence="23 24">
    <name type="scientific">Limulus polyphemus</name>
    <name type="common">Atlantic horseshoe crab</name>
    <dbReference type="NCBI Taxonomy" id="6850"/>
    <lineage>
        <taxon>Eukaryota</taxon>
        <taxon>Metazoa</taxon>
        <taxon>Ecdysozoa</taxon>
        <taxon>Arthropoda</taxon>
        <taxon>Chelicerata</taxon>
        <taxon>Merostomata</taxon>
        <taxon>Xiphosura</taxon>
        <taxon>Limulidae</taxon>
        <taxon>Limulus</taxon>
    </lineage>
</organism>
<sequence length="1702" mass="193770">MAPGPEERTKQLEKLFLEGCFIANGTSYSIEILLDVLLVLYDECCSSSLRREKTFSQFVEHVKPLVQRIKSSRLLKEDFEVLKVIGRGAFGEVSVVKQKDTKKVYAMKTLNKWEMLKRAETACFQEERDVLINGDKRWITNLHYAFQDESNLYLVMDYYSGGDLLTLLSKYEDRLPEEMTKFYMGEMILAIDAIHKQKYVHRDIKPDNILLGTDGHIRLADFGSCLRLLDDGTVQSNVAVGTPDYISPEILRAMEDGQGKYGPECDWWSLGVCMFEMLYGETPFYAESLVETYGKIMSHKTCFAIPDDPTVTVSDDAKDLMKKLICSADCRLGQNGIEDFKQHPWFQGIDWDNIRDGPAPYVPDVSSPTDTSNFDDLDELDQRSNDSAPPTGNSVFSGLHLPFVGFTFTCGSKLSGVGYLMNGDDVRNSSSVEPHNTVQDLRLEKAKLSKEIKELTLELQRNKHSSSRFKKELEVLGQEDFLDGEMSSYMKELEKNMHQIKIENEDLQKELTETKEKLKQQAKELKDTITQRKSALSDFTDVSDKLSELRAQKQKLSRQVREKEEELDSTKQKIDSLRQDLRKAEKLRRELESQIDDGKTETNKERRMRERTEEHLKEIQAEVESLKKKQTGRLVTTVNNETTQEISRLKAELQTMKQQHEEVLSQKQARFKADISNMKDLLQETETTNISLQKEILTLKEKIEQARSESAVEIQEIINDMKQSFEHEKLILQEENKKLTQEREILTKTIRKEQESKKNLEAEFAELKEKKDAIAQWEAQINEIVQWVKDEKDARGYLQTLANKMSEELEYLKTTGVPPTPTGTVEKNWKNRRSQKMEKMEILNLQSNLHSEIQAKQAISQELSRVRGDYMAQQKELEESRQKEEIYRLEMQKKDVRIKELEMKLDRLDLGDGFLDRPSSQMSFLDQFLKDTSLRFGCSDSGEYAEVGEETDNEFHMPTSFSGSKSTASETSMDQLSVSLSPVVDSRPTISSLTPQPKAHQFMFRNLGTPLKCYQCTSLLVGLYHQGVVCEVCGFVCHVTCQHTVPAVCPVPANQIRRPAGIDLTKGVGTACDGFVKVPKPLGVKKGWIRQFLVVCDFKLFLYDLVQDKNPGVSVSQVLDMRDEEFMVSSVLEADVIHANKKDVPCIFKVTTSLLDYPSTKNHTLIMVEKEADKRKWVDLLSELHRVLRRNNLPCQKVYEVKELFDSTVAVTKNILSLAVIDQDRIVLGTEEGLYCMDLDRDEMAKIGDGKKVSQIEYIENEQLLIVITAKQRQLRLIPVGALDGHEVEWIKVPDTKGCVTFCVSSLEGVDGATGLHYYFTVAVKRQLTIYEITRMKVRHQKYKEIQLPGQPQCLDVFGEKICVGVSCNFYLYSLEDDSGPTCMIPLDSIEFAFLRHSPMDALLSVELPSNEYLLVFSQLGVYVNKDGEKSREKELMFTASPTAVSFRGQYLSMYSETHVDIFDVTLGNWIQTVNIPKSKPLSRTGEVVSMCTSDLPQVLYFHNIQDEENLIHVPDPSVQGQQTGSGKISMTRMRRKFSARDPNRIVDRKSRIISGPTNFNHVSHMGPGEFHNLSALPTAQESIHKVKHIFHQGKSTPLRSQSRDSLPQRPISVASTVQNGNHHAAQTPRPVSTMISVSPDDCHVSEEQTFPNSLINEILGDSSSSPHLSRGSNFNSSSSPGDQQWILDDRDFLHSSYESQS</sequence>
<dbReference type="SUPFAM" id="SSF56112">
    <property type="entry name" value="Protein kinase-like (PK-like)"/>
    <property type="match status" value="1"/>
</dbReference>
<keyword evidence="9" id="KW-0418">Kinase</keyword>
<dbReference type="InterPro" id="IPR011009">
    <property type="entry name" value="Kinase-like_dom_sf"/>
</dbReference>
<dbReference type="SMART" id="SM00285">
    <property type="entry name" value="PBD"/>
    <property type="match status" value="1"/>
</dbReference>
<evidence type="ECO:0000256" key="15">
    <source>
        <dbReference type="PROSITE-ProRule" id="PRU10141"/>
    </source>
</evidence>
<evidence type="ECO:0000259" key="19">
    <source>
        <dbReference type="PROSITE" id="PS50081"/>
    </source>
</evidence>
<dbReference type="SMART" id="SM00109">
    <property type="entry name" value="C1"/>
    <property type="match status" value="1"/>
</dbReference>
<dbReference type="Gene3D" id="3.30.60.20">
    <property type="match status" value="1"/>
</dbReference>
<dbReference type="InterPro" id="IPR000961">
    <property type="entry name" value="AGC-kinase_C"/>
</dbReference>
<keyword evidence="7 15" id="KW-0547">Nucleotide-binding</keyword>
<dbReference type="InterPro" id="IPR008271">
    <property type="entry name" value="Ser/Thr_kinase_AS"/>
</dbReference>
<feature type="compositionally biased region" description="Basic and acidic residues" evidence="17">
    <location>
        <begin position="559"/>
        <end position="576"/>
    </location>
</feature>
<dbReference type="PROSITE" id="PS50219">
    <property type="entry name" value="CNH"/>
    <property type="match status" value="1"/>
</dbReference>
<evidence type="ECO:0000256" key="8">
    <source>
        <dbReference type="ARBA" id="ARBA00022771"/>
    </source>
</evidence>
<dbReference type="CDD" id="cd05597">
    <property type="entry name" value="STKc_DMPK_like"/>
    <property type="match status" value="1"/>
</dbReference>
<dbReference type="SMART" id="SM00133">
    <property type="entry name" value="S_TK_X"/>
    <property type="match status" value="1"/>
</dbReference>
<feature type="coiled-coil region" evidence="16">
    <location>
        <begin position="438"/>
        <end position="465"/>
    </location>
</feature>
<evidence type="ECO:0000259" key="18">
    <source>
        <dbReference type="PROSITE" id="PS50011"/>
    </source>
</evidence>
<evidence type="ECO:0000259" key="21">
    <source>
        <dbReference type="PROSITE" id="PS50219"/>
    </source>
</evidence>
<dbReference type="Pfam" id="PF00069">
    <property type="entry name" value="Pkinase"/>
    <property type="match status" value="1"/>
</dbReference>
<dbReference type="InterPro" id="IPR000719">
    <property type="entry name" value="Prot_kinase_dom"/>
</dbReference>
<dbReference type="PROSITE" id="PS50011">
    <property type="entry name" value="PROTEIN_KINASE_DOM"/>
    <property type="match status" value="1"/>
</dbReference>
<dbReference type="InterPro" id="IPR031597">
    <property type="entry name" value="KELK"/>
</dbReference>
<feature type="region of interest" description="Disordered" evidence="17">
    <location>
        <begin position="1661"/>
        <end position="1702"/>
    </location>
</feature>
<dbReference type="Gene3D" id="2.30.29.30">
    <property type="entry name" value="Pleckstrin-homology domain (PH domain)/Phosphotyrosine-binding domain (PTB)"/>
    <property type="match status" value="1"/>
</dbReference>
<dbReference type="PROSITE" id="PS00108">
    <property type="entry name" value="PROTEIN_KINASE_ST"/>
    <property type="match status" value="1"/>
</dbReference>
<keyword evidence="23" id="KW-1185">Reference proteome</keyword>
<feature type="region of interest" description="Disordered" evidence="17">
    <location>
        <begin position="357"/>
        <end position="391"/>
    </location>
</feature>
<dbReference type="SUPFAM" id="SSF69322">
    <property type="entry name" value="Tricorn protease domain 2"/>
    <property type="match status" value="1"/>
</dbReference>
<dbReference type="InterPro" id="IPR002219">
    <property type="entry name" value="PKC_DAG/PE"/>
</dbReference>
<dbReference type="CDD" id="cd01243">
    <property type="entry name" value="PH_MRCK"/>
    <property type="match status" value="1"/>
</dbReference>
<keyword evidence="11 15" id="KW-0067">ATP-binding</keyword>
<evidence type="ECO:0000256" key="13">
    <source>
        <dbReference type="ARBA" id="ARBA00047899"/>
    </source>
</evidence>
<evidence type="ECO:0000259" key="20">
    <source>
        <dbReference type="PROSITE" id="PS50108"/>
    </source>
</evidence>
<evidence type="ECO:0000256" key="17">
    <source>
        <dbReference type="SAM" id="MobiDB-lite"/>
    </source>
</evidence>
<dbReference type="PROSITE" id="PS50108">
    <property type="entry name" value="CRIB"/>
    <property type="match status" value="1"/>
</dbReference>
<dbReference type="PANTHER" id="PTHR22988:SF66">
    <property type="entry name" value="SERINE_THREONINE-PROTEIN KINASE GENGHIS KHAN"/>
    <property type="match status" value="1"/>
</dbReference>
<dbReference type="InterPro" id="IPR017892">
    <property type="entry name" value="Pkinase_C"/>
</dbReference>
<keyword evidence="8" id="KW-0863">Zinc-finger</keyword>
<keyword evidence="6" id="KW-0479">Metal-binding</keyword>
<reference evidence="24" key="1">
    <citation type="submission" date="2025-08" db="UniProtKB">
        <authorList>
            <consortium name="RefSeq"/>
        </authorList>
    </citation>
    <scope>IDENTIFICATION</scope>
    <source>
        <tissue evidence="24">Muscle</tissue>
    </source>
</reference>
<dbReference type="InterPro" id="IPR001180">
    <property type="entry name" value="CNH_dom"/>
</dbReference>
<feature type="region of interest" description="Disordered" evidence="17">
    <location>
        <begin position="557"/>
        <end position="576"/>
    </location>
</feature>
<name>A0ABM1B3H8_LIMPO</name>
<comment type="catalytic activity">
    <reaction evidence="14">
        <text>L-seryl-[protein] + ATP = O-phospho-L-seryl-[protein] + ADP + H(+)</text>
        <dbReference type="Rhea" id="RHEA:17989"/>
        <dbReference type="Rhea" id="RHEA-COMP:9863"/>
        <dbReference type="Rhea" id="RHEA-COMP:11604"/>
        <dbReference type="ChEBI" id="CHEBI:15378"/>
        <dbReference type="ChEBI" id="CHEBI:29999"/>
        <dbReference type="ChEBI" id="CHEBI:30616"/>
        <dbReference type="ChEBI" id="CHEBI:83421"/>
        <dbReference type="ChEBI" id="CHEBI:456216"/>
        <dbReference type="EC" id="2.7.11.1"/>
    </reaction>
</comment>
<dbReference type="PROSITE" id="PS00107">
    <property type="entry name" value="PROTEIN_KINASE_ATP"/>
    <property type="match status" value="1"/>
</dbReference>
<feature type="region of interest" description="Disordered" evidence="17">
    <location>
        <begin position="590"/>
        <end position="614"/>
    </location>
</feature>
<dbReference type="Pfam" id="PF00433">
    <property type="entry name" value="Pkinase_C"/>
    <property type="match status" value="1"/>
</dbReference>
<dbReference type="Gene3D" id="3.30.200.20">
    <property type="entry name" value="Phosphorylase Kinase, domain 1"/>
    <property type="match status" value="1"/>
</dbReference>
<dbReference type="CDD" id="cd00132">
    <property type="entry name" value="CRIB"/>
    <property type="match status" value="1"/>
</dbReference>
<evidence type="ECO:0000259" key="22">
    <source>
        <dbReference type="PROSITE" id="PS51285"/>
    </source>
</evidence>
<comment type="similarity">
    <text evidence="1">Belongs to the protein kinase superfamily. AGC Ser/Thr protein kinase family. DMPK subfamily.</text>
</comment>
<keyword evidence="3" id="KW-0723">Serine/threonine-protein kinase</keyword>
<dbReference type="SUPFAM" id="SSF57889">
    <property type="entry name" value="Cysteine-rich domain"/>
    <property type="match status" value="1"/>
</dbReference>
<dbReference type="Gene3D" id="1.10.510.10">
    <property type="entry name" value="Transferase(Phosphotransferase) domain 1"/>
    <property type="match status" value="1"/>
</dbReference>
<dbReference type="SMART" id="SM00220">
    <property type="entry name" value="S_TKc"/>
    <property type="match status" value="1"/>
</dbReference>
<dbReference type="Pfam" id="PF00780">
    <property type="entry name" value="CNH"/>
    <property type="match status" value="1"/>
</dbReference>
<evidence type="ECO:0000256" key="3">
    <source>
        <dbReference type="ARBA" id="ARBA00022527"/>
    </source>
</evidence>
<gene>
    <name evidence="24" type="primary">LOC106459035</name>
</gene>
<evidence type="ECO:0000256" key="1">
    <source>
        <dbReference type="ARBA" id="ARBA00005719"/>
    </source>
</evidence>
<dbReference type="Pfam" id="PF25346">
    <property type="entry name" value="PH_MRCK"/>
    <property type="match status" value="1"/>
</dbReference>
<dbReference type="InterPro" id="IPR017441">
    <property type="entry name" value="Protein_kinase_ATP_BS"/>
</dbReference>
<dbReference type="RefSeq" id="XP_013774060.1">
    <property type="nucleotide sequence ID" value="XM_013918606.2"/>
</dbReference>
<evidence type="ECO:0000313" key="24">
    <source>
        <dbReference type="RefSeq" id="XP_013774060.1"/>
    </source>
</evidence>
<dbReference type="InterPro" id="IPR050839">
    <property type="entry name" value="Rho-assoc_Ser/Thr_Kinase"/>
</dbReference>
<evidence type="ECO:0000256" key="2">
    <source>
        <dbReference type="ARBA" id="ARBA00012513"/>
    </source>
</evidence>
<protein>
    <recommendedName>
        <fullName evidence="2">non-specific serine/threonine protein kinase</fullName>
        <ecNumber evidence="2">2.7.11.1</ecNumber>
    </recommendedName>
</protein>
<keyword evidence="4" id="KW-0597">Phosphoprotein</keyword>
<feature type="binding site" evidence="15">
    <location>
        <position position="108"/>
    </location>
    <ligand>
        <name>ATP</name>
        <dbReference type="ChEBI" id="CHEBI:30616"/>
    </ligand>
</feature>
<dbReference type="InterPro" id="IPR057529">
    <property type="entry name" value="MRCK/ROCK_PH"/>
</dbReference>
<evidence type="ECO:0000256" key="6">
    <source>
        <dbReference type="ARBA" id="ARBA00022723"/>
    </source>
</evidence>
<feature type="domain" description="Phorbol-ester/DAG-type" evidence="19">
    <location>
        <begin position="999"/>
        <end position="1049"/>
    </location>
</feature>
<dbReference type="PROSITE" id="PS50081">
    <property type="entry name" value="ZF_DAG_PE_2"/>
    <property type="match status" value="1"/>
</dbReference>
<feature type="domain" description="Protein kinase" evidence="18">
    <location>
        <begin position="79"/>
        <end position="346"/>
    </location>
</feature>
<keyword evidence="10" id="KW-0862">Zinc</keyword>
<dbReference type="GeneID" id="106459035"/>
<keyword evidence="5" id="KW-0808">Transferase</keyword>
<evidence type="ECO:0000256" key="9">
    <source>
        <dbReference type="ARBA" id="ARBA00022777"/>
    </source>
</evidence>
<dbReference type="InterPro" id="IPR046349">
    <property type="entry name" value="C1-like_sf"/>
</dbReference>
<evidence type="ECO:0000313" key="23">
    <source>
        <dbReference type="Proteomes" id="UP000694941"/>
    </source>
</evidence>
<dbReference type="Pfam" id="PF15796">
    <property type="entry name" value="KELK"/>
    <property type="match status" value="1"/>
</dbReference>
<feature type="domain" description="CRIB" evidence="20">
    <location>
        <begin position="1554"/>
        <end position="1567"/>
    </location>
</feature>
<evidence type="ECO:0000256" key="7">
    <source>
        <dbReference type="ARBA" id="ARBA00022741"/>
    </source>
</evidence>
<accession>A0ABM1B3H8</accession>
<evidence type="ECO:0000256" key="4">
    <source>
        <dbReference type="ARBA" id="ARBA00022553"/>
    </source>
</evidence>
<comment type="catalytic activity">
    <reaction evidence="13">
        <text>L-threonyl-[protein] + ATP = O-phospho-L-threonyl-[protein] + ADP + H(+)</text>
        <dbReference type="Rhea" id="RHEA:46608"/>
        <dbReference type="Rhea" id="RHEA-COMP:11060"/>
        <dbReference type="Rhea" id="RHEA-COMP:11605"/>
        <dbReference type="ChEBI" id="CHEBI:15378"/>
        <dbReference type="ChEBI" id="CHEBI:30013"/>
        <dbReference type="ChEBI" id="CHEBI:30616"/>
        <dbReference type="ChEBI" id="CHEBI:61977"/>
        <dbReference type="ChEBI" id="CHEBI:456216"/>
        <dbReference type="EC" id="2.7.11.1"/>
    </reaction>
</comment>
<dbReference type="PROSITE" id="PS00479">
    <property type="entry name" value="ZF_DAG_PE_1"/>
    <property type="match status" value="1"/>
</dbReference>
<evidence type="ECO:0000256" key="12">
    <source>
        <dbReference type="ARBA" id="ARBA00023054"/>
    </source>
</evidence>
<keyword evidence="12 16" id="KW-0175">Coiled coil</keyword>
<proteinExistence type="inferred from homology"/>
<evidence type="ECO:0000256" key="5">
    <source>
        <dbReference type="ARBA" id="ARBA00022679"/>
    </source>
</evidence>
<evidence type="ECO:0000256" key="16">
    <source>
        <dbReference type="SAM" id="Coils"/>
    </source>
</evidence>
<evidence type="ECO:0000256" key="10">
    <source>
        <dbReference type="ARBA" id="ARBA00022833"/>
    </source>
</evidence>
<dbReference type="PANTHER" id="PTHR22988">
    <property type="entry name" value="MYOTONIC DYSTROPHY S/T KINASE-RELATED"/>
    <property type="match status" value="1"/>
</dbReference>
<feature type="domain" description="AGC-kinase C-terminal" evidence="22">
    <location>
        <begin position="347"/>
        <end position="418"/>
    </location>
</feature>
<evidence type="ECO:0000256" key="11">
    <source>
        <dbReference type="ARBA" id="ARBA00022840"/>
    </source>
</evidence>
<dbReference type="Gene3D" id="1.20.5.340">
    <property type="match status" value="1"/>
</dbReference>
<dbReference type="InterPro" id="IPR011993">
    <property type="entry name" value="PH-like_dom_sf"/>
</dbReference>
<dbReference type="EC" id="2.7.11.1" evidence="2"/>
<dbReference type="SMART" id="SM00036">
    <property type="entry name" value="CNH"/>
    <property type="match status" value="1"/>
</dbReference>
<feature type="compositionally biased region" description="Low complexity" evidence="17">
    <location>
        <begin position="1670"/>
        <end position="1680"/>
    </location>
</feature>
<dbReference type="Proteomes" id="UP000694941">
    <property type="component" value="Unplaced"/>
</dbReference>
<dbReference type="Pfam" id="PF00130">
    <property type="entry name" value="C1_1"/>
    <property type="match status" value="1"/>
</dbReference>
<dbReference type="InterPro" id="IPR000095">
    <property type="entry name" value="CRIB_dom"/>
</dbReference>
<evidence type="ECO:0000256" key="14">
    <source>
        <dbReference type="ARBA" id="ARBA00048679"/>
    </source>
</evidence>
<dbReference type="SUPFAM" id="SSF50729">
    <property type="entry name" value="PH domain-like"/>
    <property type="match status" value="1"/>
</dbReference>
<dbReference type="PROSITE" id="PS51285">
    <property type="entry name" value="AGC_KINASE_CTER"/>
    <property type="match status" value="1"/>
</dbReference>
<feature type="domain" description="CNH" evidence="21">
    <location>
        <begin position="1212"/>
        <end position="1489"/>
    </location>
</feature>